<dbReference type="Gene3D" id="3.40.50.720">
    <property type="entry name" value="NAD(P)-binding Rossmann-like Domain"/>
    <property type="match status" value="1"/>
</dbReference>
<comment type="caution">
    <text evidence="1">The sequence shown here is derived from an EMBL/GenBank/DDBJ whole genome shotgun (WGS) entry which is preliminary data.</text>
</comment>
<accession>A0A4U0XS99</accession>
<organism evidence="1 2">
    <name type="scientific">Cryomyces minteri</name>
    <dbReference type="NCBI Taxonomy" id="331657"/>
    <lineage>
        <taxon>Eukaryota</taxon>
        <taxon>Fungi</taxon>
        <taxon>Dikarya</taxon>
        <taxon>Ascomycota</taxon>
        <taxon>Pezizomycotina</taxon>
        <taxon>Dothideomycetes</taxon>
        <taxon>Dothideomycetes incertae sedis</taxon>
        <taxon>Cryomyces</taxon>
    </lineage>
</organism>
<dbReference type="OrthoDB" id="429813at2759"/>
<protein>
    <submittedName>
        <fullName evidence="1">Uncharacterized protein</fullName>
    </submittedName>
</protein>
<sequence length="184" mass="20068">MADMVAKQTKDLPDASIKPVRSENMGLESFEDIYIVGVPTIIRVGQLTGPAATKALWNKQEWLPSLDVVDWVSVDATARTLLDLMHARLRTQAAQPLDAFRLVSPRVVVWWHLVPAIQASFAHDGGARAEAVEFGEWIDELKTSPVSREEVQSKPSPKLLDFYEGLEAEGQGIAEAGDGAYGGA</sequence>
<proteinExistence type="predicted"/>
<reference evidence="1 2" key="1">
    <citation type="submission" date="2017-03" db="EMBL/GenBank/DDBJ databases">
        <title>Genomes of endolithic fungi from Antarctica.</title>
        <authorList>
            <person name="Coleine C."/>
            <person name="Masonjones S."/>
            <person name="Stajich J.E."/>
        </authorList>
    </citation>
    <scope>NUCLEOTIDE SEQUENCE [LARGE SCALE GENOMIC DNA]</scope>
    <source>
        <strain evidence="1 2">CCFEE 5187</strain>
    </source>
</reference>
<name>A0A4U0XS99_9PEZI</name>
<gene>
    <name evidence="1" type="ORF">B0A49_03960</name>
</gene>
<dbReference type="Proteomes" id="UP000308768">
    <property type="component" value="Unassembled WGS sequence"/>
</dbReference>
<evidence type="ECO:0000313" key="1">
    <source>
        <dbReference type="EMBL" id="TKA77795.1"/>
    </source>
</evidence>
<dbReference type="EMBL" id="NAJN01000172">
    <property type="protein sequence ID" value="TKA77795.1"/>
    <property type="molecule type" value="Genomic_DNA"/>
</dbReference>
<evidence type="ECO:0000313" key="2">
    <source>
        <dbReference type="Proteomes" id="UP000308768"/>
    </source>
</evidence>
<dbReference type="STRING" id="331657.A0A4U0XS99"/>
<dbReference type="AlphaFoldDB" id="A0A4U0XS99"/>
<keyword evidence="2" id="KW-1185">Reference proteome</keyword>